<proteinExistence type="predicted"/>
<comment type="caution">
    <text evidence="2">The sequence shown here is derived from an EMBL/GenBank/DDBJ whole genome shotgun (WGS) entry which is preliminary data.</text>
</comment>
<feature type="compositionally biased region" description="Polar residues" evidence="1">
    <location>
        <begin position="1"/>
        <end position="16"/>
    </location>
</feature>
<organism evidence="2 3">
    <name type="scientific">Fusarium oxysporum f. sp. rapae</name>
    <dbReference type="NCBI Taxonomy" id="485398"/>
    <lineage>
        <taxon>Eukaryota</taxon>
        <taxon>Fungi</taxon>
        <taxon>Dikarya</taxon>
        <taxon>Ascomycota</taxon>
        <taxon>Pezizomycotina</taxon>
        <taxon>Sordariomycetes</taxon>
        <taxon>Hypocreomycetidae</taxon>
        <taxon>Hypocreales</taxon>
        <taxon>Nectriaceae</taxon>
        <taxon>Fusarium</taxon>
        <taxon>Fusarium oxysporum species complex</taxon>
    </lineage>
</organism>
<reference evidence="2" key="1">
    <citation type="submission" date="2021-04" db="EMBL/GenBank/DDBJ databases">
        <title>First draft genome resource for Brassicaceae pathogens Fusarium oxysporum f. sp. raphani and Fusarium oxysporum f. sp. rapae.</title>
        <authorList>
            <person name="Asai S."/>
        </authorList>
    </citation>
    <scope>NUCLEOTIDE SEQUENCE</scope>
    <source>
        <strain evidence="2">Tf1208</strain>
    </source>
</reference>
<feature type="region of interest" description="Disordered" evidence="1">
    <location>
        <begin position="1"/>
        <end position="79"/>
    </location>
</feature>
<dbReference type="EMBL" id="JAELUQ010000010">
    <property type="protein sequence ID" value="KAG7407211.1"/>
    <property type="molecule type" value="Genomic_DNA"/>
</dbReference>
<dbReference type="Proteomes" id="UP000694050">
    <property type="component" value="Unassembled WGS sequence"/>
</dbReference>
<dbReference type="AlphaFoldDB" id="A0A8J5U0K4"/>
<accession>A0A8J5U0K4</accession>
<gene>
    <name evidence="2" type="ORF">Forpe1208_v013296</name>
</gene>
<evidence type="ECO:0000313" key="2">
    <source>
        <dbReference type="EMBL" id="KAG7407211.1"/>
    </source>
</evidence>
<evidence type="ECO:0000256" key="1">
    <source>
        <dbReference type="SAM" id="MobiDB-lite"/>
    </source>
</evidence>
<evidence type="ECO:0000313" key="3">
    <source>
        <dbReference type="Proteomes" id="UP000694050"/>
    </source>
</evidence>
<name>A0A8J5U0K4_FUSOX</name>
<sequence length="255" mass="27696">MDSPYASSTDLSSDSAPDNAPQADNYWTRHRAQERLGGPEASENGPSPVPAPEDVEDVPPDDDNSDQGEREEGYDMLDGPLVRGAMHRDRSMNELAPEELSDEELSPEELQFDDAGVVGYFSAAMFSETEEEHSQSTSEIIQNPSGTDVPQGVLAATAHIAHNNLARSYDNLTGGLMYTAQRAHDAMVTTTQAGGHLAKGVWHAGNGAAIWAQERWPNMPRVINRRVLGSLAEHVMEGVQALPPSESIIRPQARR</sequence>
<protein>
    <submittedName>
        <fullName evidence="2">Uncharacterized protein</fullName>
    </submittedName>
</protein>
<feature type="compositionally biased region" description="Acidic residues" evidence="1">
    <location>
        <begin position="53"/>
        <end position="66"/>
    </location>
</feature>